<dbReference type="Pfam" id="PF14529">
    <property type="entry name" value="Exo_endo_phos_2"/>
    <property type="match status" value="1"/>
</dbReference>
<evidence type="ECO:0000313" key="3">
    <source>
        <dbReference type="Proteomes" id="UP000821837"/>
    </source>
</evidence>
<dbReference type="Gene3D" id="3.60.10.10">
    <property type="entry name" value="Endonuclease/exonuclease/phosphatase"/>
    <property type="match status" value="1"/>
</dbReference>
<keyword evidence="3" id="KW-1185">Reference proteome</keyword>
<reference evidence="2" key="2">
    <citation type="submission" date="2021-09" db="EMBL/GenBank/DDBJ databases">
        <authorList>
            <person name="Jia N."/>
            <person name="Wang J."/>
            <person name="Shi W."/>
            <person name="Du L."/>
            <person name="Sun Y."/>
            <person name="Zhan W."/>
            <person name="Jiang J."/>
            <person name="Wang Q."/>
            <person name="Zhang B."/>
            <person name="Ji P."/>
            <person name="Sakyi L.B."/>
            <person name="Cui X."/>
            <person name="Yuan T."/>
            <person name="Jiang B."/>
            <person name="Yang W."/>
            <person name="Lam T.T.-Y."/>
            <person name="Chang Q."/>
            <person name="Ding S."/>
            <person name="Wang X."/>
            <person name="Zhu J."/>
            <person name="Ruan X."/>
            <person name="Zhao L."/>
            <person name="Wei J."/>
            <person name="Que T."/>
            <person name="Du C."/>
            <person name="Cheng J."/>
            <person name="Dai P."/>
            <person name="Han X."/>
            <person name="Huang E."/>
            <person name="Gao Y."/>
            <person name="Liu J."/>
            <person name="Shao H."/>
            <person name="Ye R."/>
            <person name="Li L."/>
            <person name="Wei W."/>
            <person name="Wang X."/>
            <person name="Wang C."/>
            <person name="Huo Q."/>
            <person name="Li W."/>
            <person name="Guo W."/>
            <person name="Chen H."/>
            <person name="Chen S."/>
            <person name="Zhou L."/>
            <person name="Zhou L."/>
            <person name="Ni X."/>
            <person name="Tian J."/>
            <person name="Zhou Y."/>
            <person name="Sheng Y."/>
            <person name="Liu T."/>
            <person name="Pan Y."/>
            <person name="Xia L."/>
            <person name="Li J."/>
            <person name="Zhao F."/>
            <person name="Cao W."/>
        </authorList>
    </citation>
    <scope>NUCLEOTIDE SEQUENCE</scope>
    <source>
        <strain evidence="2">Rsan-2018</strain>
        <tissue evidence="2">Larvae</tissue>
    </source>
</reference>
<comment type="caution">
    <text evidence="2">The sequence shown here is derived from an EMBL/GenBank/DDBJ whole genome shotgun (WGS) entry which is preliminary data.</text>
</comment>
<dbReference type="EMBL" id="JABSTV010001254">
    <property type="protein sequence ID" value="KAH7938930.1"/>
    <property type="molecule type" value="Genomic_DNA"/>
</dbReference>
<evidence type="ECO:0000259" key="1">
    <source>
        <dbReference type="Pfam" id="PF14529"/>
    </source>
</evidence>
<dbReference type="InterPro" id="IPR036691">
    <property type="entry name" value="Endo/exonu/phosph_ase_sf"/>
</dbReference>
<dbReference type="SUPFAM" id="SSF56219">
    <property type="entry name" value="DNase I-like"/>
    <property type="match status" value="1"/>
</dbReference>
<accession>A0A9D4PG42</accession>
<evidence type="ECO:0000313" key="2">
    <source>
        <dbReference type="EMBL" id="KAH7938930.1"/>
    </source>
</evidence>
<gene>
    <name evidence="2" type="ORF">HPB52_002480</name>
</gene>
<dbReference type="AlphaFoldDB" id="A0A9D4PG42"/>
<organism evidence="2 3">
    <name type="scientific">Rhipicephalus sanguineus</name>
    <name type="common">Brown dog tick</name>
    <name type="synonym">Ixodes sanguineus</name>
    <dbReference type="NCBI Taxonomy" id="34632"/>
    <lineage>
        <taxon>Eukaryota</taxon>
        <taxon>Metazoa</taxon>
        <taxon>Ecdysozoa</taxon>
        <taxon>Arthropoda</taxon>
        <taxon>Chelicerata</taxon>
        <taxon>Arachnida</taxon>
        <taxon>Acari</taxon>
        <taxon>Parasitiformes</taxon>
        <taxon>Ixodida</taxon>
        <taxon>Ixodoidea</taxon>
        <taxon>Ixodidae</taxon>
        <taxon>Rhipicephalinae</taxon>
        <taxon>Rhipicephalus</taxon>
        <taxon>Rhipicephalus</taxon>
    </lineage>
</organism>
<dbReference type="Proteomes" id="UP000821837">
    <property type="component" value="Chromosome 8"/>
</dbReference>
<protein>
    <recommendedName>
        <fullName evidence="1">Endonuclease/exonuclease/phosphatase domain-containing protein</fullName>
    </recommendedName>
</protein>
<dbReference type="GO" id="GO:0003824">
    <property type="term" value="F:catalytic activity"/>
    <property type="evidence" value="ECO:0007669"/>
    <property type="project" value="InterPro"/>
</dbReference>
<dbReference type="InterPro" id="IPR005135">
    <property type="entry name" value="Endo/exonuclease/phosphatase"/>
</dbReference>
<feature type="domain" description="Endonuclease/exonuclease/phosphatase" evidence="1">
    <location>
        <begin position="261"/>
        <end position="331"/>
    </location>
</feature>
<dbReference type="VEuPathDB" id="VectorBase:RSAN_040282"/>
<name>A0A9D4PG42_RHISA</name>
<reference evidence="2" key="1">
    <citation type="journal article" date="2020" name="Cell">
        <title>Large-Scale Comparative Analyses of Tick Genomes Elucidate Their Genetic Diversity and Vector Capacities.</title>
        <authorList>
            <consortium name="Tick Genome and Microbiome Consortium (TIGMIC)"/>
            <person name="Jia N."/>
            <person name="Wang J."/>
            <person name="Shi W."/>
            <person name="Du L."/>
            <person name="Sun Y."/>
            <person name="Zhan W."/>
            <person name="Jiang J.F."/>
            <person name="Wang Q."/>
            <person name="Zhang B."/>
            <person name="Ji P."/>
            <person name="Bell-Sakyi L."/>
            <person name="Cui X.M."/>
            <person name="Yuan T.T."/>
            <person name="Jiang B.G."/>
            <person name="Yang W.F."/>
            <person name="Lam T.T."/>
            <person name="Chang Q.C."/>
            <person name="Ding S.J."/>
            <person name="Wang X.J."/>
            <person name="Zhu J.G."/>
            <person name="Ruan X.D."/>
            <person name="Zhao L."/>
            <person name="Wei J.T."/>
            <person name="Ye R.Z."/>
            <person name="Que T.C."/>
            <person name="Du C.H."/>
            <person name="Zhou Y.H."/>
            <person name="Cheng J.X."/>
            <person name="Dai P.F."/>
            <person name="Guo W.B."/>
            <person name="Han X.H."/>
            <person name="Huang E.J."/>
            <person name="Li L.F."/>
            <person name="Wei W."/>
            <person name="Gao Y.C."/>
            <person name="Liu J.Z."/>
            <person name="Shao H.Z."/>
            <person name="Wang X."/>
            <person name="Wang C.C."/>
            <person name="Yang T.C."/>
            <person name="Huo Q.B."/>
            <person name="Li W."/>
            <person name="Chen H.Y."/>
            <person name="Chen S.E."/>
            <person name="Zhou L.G."/>
            <person name="Ni X.B."/>
            <person name="Tian J.H."/>
            <person name="Sheng Y."/>
            <person name="Liu T."/>
            <person name="Pan Y.S."/>
            <person name="Xia L.Y."/>
            <person name="Li J."/>
            <person name="Zhao F."/>
            <person name="Cao W.C."/>
        </authorList>
    </citation>
    <scope>NUCLEOTIDE SEQUENCE</scope>
    <source>
        <strain evidence="2">Rsan-2018</strain>
    </source>
</reference>
<proteinExistence type="predicted"/>
<dbReference type="VEuPathDB" id="VectorBase:RSAN_032537"/>
<sequence>MQTSLCTAPPTPEDSRTGESLLVRATQCNGTRNCAATEVAPSSRQDDFSFPIPCYDSVQYSFSAHPLSMVLPWRATSAPLAAGSLLEAQKTNHVPPSPAEHASTEALDRLSTLLSSTASASDMDTHPADGCHEALNSLRTHLAAFPSVKSLQSLQETVDTLHAFMLESVRAKPTFRTRASSTAPAARPSQSQAEETAAIFSYTSNNLTVRVHLTASCSSKLTPLFACRATLPTIKWPSIPHSIPSRPSSPGGRSRSIWSFTLTCAVRAAKSPFLVLGDFNVKHLDWGYPKTDGPGTRLWQLAHDLRLTLLTNPTQPTRVGNSVCRDTTPDLSYCRYVRMHAGPTHINLWAATTMSSPCKSARPRASRHSATPDIEDLSQWTDQLPADLDSVTASIPTTANHLAIDSRLAHLQAAHTNLTNRWNKQRHNPLDREIETHTTTLAHQQWEQLCSGLSNHLGCKPSWHLLRHLLDPTSTKSVIRQQLQRVIQAYPGDTSSLMADLSAKYLQLLPSHGLSHLSRPIPGPPTPI</sequence>